<comment type="caution">
    <text evidence="2">The sequence shown here is derived from an EMBL/GenBank/DDBJ whole genome shotgun (WGS) entry which is preliminary data.</text>
</comment>
<dbReference type="Pfam" id="PF13304">
    <property type="entry name" value="AAA_21"/>
    <property type="match status" value="1"/>
</dbReference>
<protein>
    <submittedName>
        <fullName evidence="2">AAA family ATPase</fullName>
    </submittedName>
</protein>
<evidence type="ECO:0000313" key="2">
    <source>
        <dbReference type="EMBL" id="MDI9873589.1"/>
    </source>
</evidence>
<dbReference type="RefSeq" id="WP_283380679.1">
    <property type="nucleotide sequence ID" value="NZ_JASHIE010000002.1"/>
</dbReference>
<organism evidence="2 3">
    <name type="scientific">Flectobacillus rivi</name>
    <dbReference type="NCBI Taxonomy" id="2984209"/>
    <lineage>
        <taxon>Bacteria</taxon>
        <taxon>Pseudomonadati</taxon>
        <taxon>Bacteroidota</taxon>
        <taxon>Cytophagia</taxon>
        <taxon>Cytophagales</taxon>
        <taxon>Flectobacillaceae</taxon>
        <taxon>Flectobacillus</taxon>
    </lineage>
</organism>
<dbReference type="SUPFAM" id="SSF52540">
    <property type="entry name" value="P-loop containing nucleoside triphosphate hydrolases"/>
    <property type="match status" value="1"/>
</dbReference>
<accession>A0ABT6YXH8</accession>
<reference evidence="2 3" key="1">
    <citation type="submission" date="2023-05" db="EMBL/GenBank/DDBJ databases">
        <title>Novel species of genus Flectobacillus isolated from stream in China.</title>
        <authorList>
            <person name="Lu H."/>
        </authorList>
    </citation>
    <scope>NUCLEOTIDE SEQUENCE [LARGE SCALE GENOMIC DNA]</scope>
    <source>
        <strain evidence="2 3">LFS242W</strain>
    </source>
</reference>
<dbReference type="Proteomes" id="UP001225761">
    <property type="component" value="Unassembled WGS sequence"/>
</dbReference>
<dbReference type="PANTHER" id="PTHR43581:SF4">
    <property type="entry name" value="ATP_GTP PHOSPHATASE"/>
    <property type="match status" value="1"/>
</dbReference>
<evidence type="ECO:0000313" key="3">
    <source>
        <dbReference type="Proteomes" id="UP001225761"/>
    </source>
</evidence>
<dbReference type="EMBL" id="JASHIE010000002">
    <property type="protein sequence ID" value="MDI9873589.1"/>
    <property type="molecule type" value="Genomic_DNA"/>
</dbReference>
<sequence>MENFRIESLEISQVGVFNNLKIDFPEKKNAGLAEIHILTGENGTGKTTILEMLAELGSYRISKLKHGSSLIEKLNISESSFQIKSNYTDYKLVITQKNYNKSGEINKVGVSLNKVLTRGGKFSFAIFSYSGYRRTSKSTEVNSRADIPYSQILEDSTSFDKSINTEKFSNWIGSILIKEALLKTTNEIDKSLEYRRYISVIEEVLFQITGQNFSFYLNPETMYLNMVHDEQRIGLDTLPDGVKSIVSWVGDLIMRMSQMRWIDDLDIFDRSFILLLDEIEVHLHPAWQRKILPVIQKLFKNAQIFISTHSPFVVGSVDGAWIYKFKRNDNFVILDGLPTLSEDAKSVRRILDEVFDVKQQYGVSVEEDLQKFREIRNRILKGESYNLQEFRDLTNSLASQSTELSHLLGSEINQLQRILNKEVF</sequence>
<dbReference type="InterPro" id="IPR051396">
    <property type="entry name" value="Bact_Antivir_Def_Nuclease"/>
</dbReference>
<dbReference type="Gene3D" id="3.40.50.300">
    <property type="entry name" value="P-loop containing nucleotide triphosphate hydrolases"/>
    <property type="match status" value="1"/>
</dbReference>
<proteinExistence type="predicted"/>
<name>A0ABT6YXH8_9BACT</name>
<feature type="domain" description="ATPase AAA-type core" evidence="1">
    <location>
        <begin position="35"/>
        <end position="314"/>
    </location>
</feature>
<evidence type="ECO:0000259" key="1">
    <source>
        <dbReference type="Pfam" id="PF13304"/>
    </source>
</evidence>
<gene>
    <name evidence="2" type="ORF">QM481_03575</name>
</gene>
<dbReference type="PANTHER" id="PTHR43581">
    <property type="entry name" value="ATP/GTP PHOSPHATASE"/>
    <property type="match status" value="1"/>
</dbReference>
<dbReference type="InterPro" id="IPR027417">
    <property type="entry name" value="P-loop_NTPase"/>
</dbReference>
<dbReference type="InterPro" id="IPR003959">
    <property type="entry name" value="ATPase_AAA_core"/>
</dbReference>
<keyword evidence="3" id="KW-1185">Reference proteome</keyword>